<accession>A0A8D8MXS3</accession>
<dbReference type="EMBL" id="HBUE01336351">
    <property type="protein sequence ID" value="CAG6596166.1"/>
    <property type="molecule type" value="Transcribed_RNA"/>
</dbReference>
<reference evidence="1" key="1">
    <citation type="submission" date="2021-05" db="EMBL/GenBank/DDBJ databases">
        <authorList>
            <person name="Alioto T."/>
            <person name="Alioto T."/>
            <person name="Gomez Garrido J."/>
        </authorList>
    </citation>
    <scope>NUCLEOTIDE SEQUENCE</scope>
</reference>
<organism evidence="1">
    <name type="scientific">Culex pipiens</name>
    <name type="common">House mosquito</name>
    <dbReference type="NCBI Taxonomy" id="7175"/>
    <lineage>
        <taxon>Eukaryota</taxon>
        <taxon>Metazoa</taxon>
        <taxon>Ecdysozoa</taxon>
        <taxon>Arthropoda</taxon>
        <taxon>Hexapoda</taxon>
        <taxon>Insecta</taxon>
        <taxon>Pterygota</taxon>
        <taxon>Neoptera</taxon>
        <taxon>Endopterygota</taxon>
        <taxon>Diptera</taxon>
        <taxon>Nematocera</taxon>
        <taxon>Culicoidea</taxon>
        <taxon>Culicidae</taxon>
        <taxon>Culicinae</taxon>
        <taxon>Culicini</taxon>
        <taxon>Culex</taxon>
        <taxon>Culex</taxon>
    </lineage>
</organism>
<sequence>MTMRPFALSHQHYTHSFSPVTTNFPAAQPFHTEHYLYLLWGVFTCSSNAPSSTQLNYISCVSSSENNFKSTRLKRQSFSTFHFRLPADSSNGDFGNSTVHVPRASWKNLGERSSFGFVAGIDDEFLHHFCVIQQ</sequence>
<name>A0A8D8MXS3_CULPI</name>
<evidence type="ECO:0000313" key="1">
    <source>
        <dbReference type="EMBL" id="CAG6544030.1"/>
    </source>
</evidence>
<dbReference type="AlphaFoldDB" id="A0A8D8MXS3"/>
<dbReference type="EMBL" id="HBUE01229569">
    <property type="protein sequence ID" value="CAG6544030.1"/>
    <property type="molecule type" value="Transcribed_RNA"/>
</dbReference>
<proteinExistence type="predicted"/>
<protein>
    <submittedName>
        <fullName evidence="1">(northern house mosquito) hypothetical protein</fullName>
    </submittedName>
</protein>